<feature type="compositionally biased region" description="Basic residues" evidence="2">
    <location>
        <begin position="40"/>
        <end position="50"/>
    </location>
</feature>
<dbReference type="InterPro" id="IPR001810">
    <property type="entry name" value="F-box_dom"/>
</dbReference>
<accession>A0A0S4IHT3</accession>
<dbReference type="Pfam" id="PF01436">
    <property type="entry name" value="NHL"/>
    <property type="match status" value="1"/>
</dbReference>
<feature type="compositionally biased region" description="Polar residues" evidence="2">
    <location>
        <begin position="26"/>
        <end position="39"/>
    </location>
</feature>
<dbReference type="PANTHER" id="PTHR24104">
    <property type="entry name" value="E3 UBIQUITIN-PROTEIN LIGASE NHLRC1-RELATED"/>
    <property type="match status" value="1"/>
</dbReference>
<dbReference type="GO" id="GO:0043161">
    <property type="term" value="P:proteasome-mediated ubiquitin-dependent protein catabolic process"/>
    <property type="evidence" value="ECO:0007669"/>
    <property type="project" value="TreeGrafter"/>
</dbReference>
<dbReference type="VEuPathDB" id="TriTrypDB:BSAL_51835"/>
<dbReference type="GO" id="GO:0061630">
    <property type="term" value="F:ubiquitin protein ligase activity"/>
    <property type="evidence" value="ECO:0007669"/>
    <property type="project" value="TreeGrafter"/>
</dbReference>
<keyword evidence="1" id="KW-0677">Repeat</keyword>
<feature type="region of interest" description="Disordered" evidence="2">
    <location>
        <begin position="1"/>
        <end position="91"/>
    </location>
</feature>
<evidence type="ECO:0000259" key="3">
    <source>
        <dbReference type="PROSITE" id="PS50181"/>
    </source>
</evidence>
<reference evidence="5" key="1">
    <citation type="submission" date="2015-09" db="EMBL/GenBank/DDBJ databases">
        <authorList>
            <consortium name="Pathogen Informatics"/>
        </authorList>
    </citation>
    <scope>NUCLEOTIDE SEQUENCE [LARGE SCALE GENOMIC DNA]</scope>
    <source>
        <strain evidence="5">Lake Konstanz</strain>
    </source>
</reference>
<protein>
    <recommendedName>
        <fullName evidence="3">F-box domain-containing protein</fullName>
    </recommendedName>
</protein>
<dbReference type="Gene3D" id="2.120.10.30">
    <property type="entry name" value="TolB, C-terminal domain"/>
    <property type="match status" value="1"/>
</dbReference>
<dbReference type="GO" id="GO:0008270">
    <property type="term" value="F:zinc ion binding"/>
    <property type="evidence" value="ECO:0007669"/>
    <property type="project" value="UniProtKB-KW"/>
</dbReference>
<dbReference type="InterPro" id="IPR011042">
    <property type="entry name" value="6-blade_b-propeller_TolB-like"/>
</dbReference>
<dbReference type="Proteomes" id="UP000051952">
    <property type="component" value="Unassembled WGS sequence"/>
</dbReference>
<proteinExistence type="predicted"/>
<dbReference type="GO" id="GO:0000209">
    <property type="term" value="P:protein polyubiquitination"/>
    <property type="evidence" value="ECO:0007669"/>
    <property type="project" value="TreeGrafter"/>
</dbReference>
<evidence type="ECO:0000313" key="4">
    <source>
        <dbReference type="EMBL" id="CUE68804.1"/>
    </source>
</evidence>
<name>A0A0S4IHT3_BODSA</name>
<dbReference type="EMBL" id="CYKH01000071">
    <property type="protein sequence ID" value="CUE68804.1"/>
    <property type="molecule type" value="Genomic_DNA"/>
</dbReference>
<feature type="compositionally biased region" description="Acidic residues" evidence="2">
    <location>
        <begin position="69"/>
        <end position="80"/>
    </location>
</feature>
<dbReference type="AlphaFoldDB" id="A0A0S4IHT3"/>
<feature type="region of interest" description="Disordered" evidence="2">
    <location>
        <begin position="106"/>
        <end position="166"/>
    </location>
</feature>
<dbReference type="PROSITE" id="PS50181">
    <property type="entry name" value="FBOX"/>
    <property type="match status" value="1"/>
</dbReference>
<evidence type="ECO:0000256" key="2">
    <source>
        <dbReference type="SAM" id="MobiDB-lite"/>
    </source>
</evidence>
<feature type="compositionally biased region" description="Acidic residues" evidence="2">
    <location>
        <begin position="114"/>
        <end position="162"/>
    </location>
</feature>
<dbReference type="OrthoDB" id="10020332at2759"/>
<organism evidence="4 5">
    <name type="scientific">Bodo saltans</name>
    <name type="common">Flagellated protozoan</name>
    <dbReference type="NCBI Taxonomy" id="75058"/>
    <lineage>
        <taxon>Eukaryota</taxon>
        <taxon>Discoba</taxon>
        <taxon>Euglenozoa</taxon>
        <taxon>Kinetoplastea</taxon>
        <taxon>Metakinetoplastina</taxon>
        <taxon>Eubodonida</taxon>
        <taxon>Bodonidae</taxon>
        <taxon>Bodo</taxon>
    </lineage>
</organism>
<dbReference type="SUPFAM" id="SSF101898">
    <property type="entry name" value="NHL repeat"/>
    <property type="match status" value="1"/>
</dbReference>
<dbReference type="InterPro" id="IPR001258">
    <property type="entry name" value="NHL_repeat"/>
</dbReference>
<gene>
    <name evidence="4" type="ORF">BSAL_51835</name>
</gene>
<keyword evidence="5" id="KW-1185">Reference proteome</keyword>
<feature type="domain" description="F-box" evidence="3">
    <location>
        <begin position="243"/>
        <end position="290"/>
    </location>
</feature>
<dbReference type="SUPFAM" id="SSF81383">
    <property type="entry name" value="F-box domain"/>
    <property type="match status" value="1"/>
</dbReference>
<dbReference type="InterPro" id="IPR036047">
    <property type="entry name" value="F-box-like_dom_sf"/>
</dbReference>
<sequence>MDPSNTESTGAPGLPSQNHDNEEASDNSAQGCESNGSSVNKRRRGAHGSFRRTSQTSENFVKGEGESSTTDEEDEGDDEILIQRRGPLRGGLRVDDVAAAIAVATACSNPAAPEADESDDDDDFDDDEEFDEDDDEFDDDDEEYDDDDDEEESEDDDEEDDGGGFAMNNTRAIYRAAARLNNAITARNGAAGRPHHPHPPKSRRWFRAGEPAAETRDVTQLLKQRQQSEEVVVACGGSPCSTTCTLTRLPLDAFHNVLMFLFTKDIIRSISQINRHFYHFCRSRVLWRMLTLRCFPTLGRCLEDYATLVLRRKAALPTPAVTSSPQSPQQACGESVTPAAAPMLLPPPRNLRDVNGDDLGLRTDEICGTCYIANCVMDRLVVHNLPSICTAPGPYQLASNGGKLATVTQCALVKAIRWEDAYHNLPYLTRLLVCDQRNNRIKRLRMDGTVLNTYDENNNVEIATPSGITLLNDGNVAITEFGLSTVAILDLNSFTPKVIRRFEVGYLPRGMATLPDGNILVCMFGESLLKIFSPSTGECVFTVPMRFSGPSGVAVLDEGRVAVSECNGNRVAIIRLVPNDGTQVAISQAAQRNGLGGPYIVEPVALHGSGDYNDDEDNFAEPRGVTFLPRDFQGPALAVCDNA</sequence>
<evidence type="ECO:0000313" key="5">
    <source>
        <dbReference type="Proteomes" id="UP000051952"/>
    </source>
</evidence>
<dbReference type="PANTHER" id="PTHR24104:SF25">
    <property type="entry name" value="PROTEIN LIN-41"/>
    <property type="match status" value="1"/>
</dbReference>
<dbReference type="InterPro" id="IPR050952">
    <property type="entry name" value="TRIM-NHL_E3_ligases"/>
</dbReference>
<evidence type="ECO:0000256" key="1">
    <source>
        <dbReference type="ARBA" id="ARBA00022737"/>
    </source>
</evidence>